<protein>
    <submittedName>
        <fullName evidence="1">Uncharacterized protein</fullName>
    </submittedName>
</protein>
<dbReference type="EMBL" id="LXQA010156729">
    <property type="protein sequence ID" value="MCI26997.1"/>
    <property type="molecule type" value="Genomic_DNA"/>
</dbReference>
<organism evidence="1 2">
    <name type="scientific">Trifolium medium</name>
    <dbReference type="NCBI Taxonomy" id="97028"/>
    <lineage>
        <taxon>Eukaryota</taxon>
        <taxon>Viridiplantae</taxon>
        <taxon>Streptophyta</taxon>
        <taxon>Embryophyta</taxon>
        <taxon>Tracheophyta</taxon>
        <taxon>Spermatophyta</taxon>
        <taxon>Magnoliopsida</taxon>
        <taxon>eudicotyledons</taxon>
        <taxon>Gunneridae</taxon>
        <taxon>Pentapetalae</taxon>
        <taxon>rosids</taxon>
        <taxon>fabids</taxon>
        <taxon>Fabales</taxon>
        <taxon>Fabaceae</taxon>
        <taxon>Papilionoideae</taxon>
        <taxon>50 kb inversion clade</taxon>
        <taxon>NPAAA clade</taxon>
        <taxon>Hologalegina</taxon>
        <taxon>IRL clade</taxon>
        <taxon>Trifolieae</taxon>
        <taxon>Trifolium</taxon>
    </lineage>
</organism>
<name>A0A392QSN0_9FABA</name>
<dbReference type="AlphaFoldDB" id="A0A392QSN0"/>
<evidence type="ECO:0000313" key="2">
    <source>
        <dbReference type="Proteomes" id="UP000265520"/>
    </source>
</evidence>
<dbReference type="Proteomes" id="UP000265520">
    <property type="component" value="Unassembled WGS sequence"/>
</dbReference>
<comment type="caution">
    <text evidence="1">The sequence shown here is derived from an EMBL/GenBank/DDBJ whole genome shotgun (WGS) entry which is preliminary data.</text>
</comment>
<proteinExistence type="predicted"/>
<sequence length="42" mass="4563">QKTKLWSPPTAPLILPDLNRRAGGAPLQYDGGEGGRLYLQTL</sequence>
<feature type="non-terminal residue" evidence="1">
    <location>
        <position position="1"/>
    </location>
</feature>
<keyword evidence="2" id="KW-1185">Reference proteome</keyword>
<accession>A0A392QSN0</accession>
<evidence type="ECO:0000313" key="1">
    <source>
        <dbReference type="EMBL" id="MCI26997.1"/>
    </source>
</evidence>
<reference evidence="1 2" key="1">
    <citation type="journal article" date="2018" name="Front. Plant Sci.">
        <title>Red Clover (Trifolium pratense) and Zigzag Clover (T. medium) - A Picture of Genomic Similarities and Differences.</title>
        <authorList>
            <person name="Dluhosova J."/>
            <person name="Istvanek J."/>
            <person name="Nedelnik J."/>
            <person name="Repkova J."/>
        </authorList>
    </citation>
    <scope>NUCLEOTIDE SEQUENCE [LARGE SCALE GENOMIC DNA]</scope>
    <source>
        <strain evidence="2">cv. 10/8</strain>
        <tissue evidence="1">Leaf</tissue>
    </source>
</reference>